<evidence type="ECO:0000256" key="1">
    <source>
        <dbReference type="SAM" id="Phobius"/>
    </source>
</evidence>
<organism evidence="2 3">
    <name type="scientific">Klebsiella pneumoniae subsp. ozaenae</name>
    <dbReference type="NCBI Taxonomy" id="574"/>
    <lineage>
        <taxon>Bacteria</taxon>
        <taxon>Pseudomonadati</taxon>
        <taxon>Pseudomonadota</taxon>
        <taxon>Gammaproteobacteria</taxon>
        <taxon>Enterobacterales</taxon>
        <taxon>Enterobacteriaceae</taxon>
        <taxon>Klebsiella/Raoultella group</taxon>
        <taxon>Klebsiella</taxon>
        <taxon>Klebsiella pneumoniae complex</taxon>
    </lineage>
</organism>
<feature type="transmembrane region" description="Helical" evidence="1">
    <location>
        <begin position="43"/>
        <end position="68"/>
    </location>
</feature>
<dbReference type="GO" id="GO:0005886">
    <property type="term" value="C:plasma membrane"/>
    <property type="evidence" value="ECO:0007669"/>
    <property type="project" value="UniProtKB-SubCell"/>
</dbReference>
<evidence type="ECO:0000313" key="2">
    <source>
        <dbReference type="EMBL" id="STU64819.1"/>
    </source>
</evidence>
<keyword evidence="1" id="KW-0812">Transmembrane</keyword>
<dbReference type="AlphaFoldDB" id="A0A377ZCX6"/>
<dbReference type="GO" id="GO:0140359">
    <property type="term" value="F:ABC-type transporter activity"/>
    <property type="evidence" value="ECO:0007669"/>
    <property type="project" value="InterPro"/>
</dbReference>
<keyword evidence="1" id="KW-1133">Transmembrane helix</keyword>
<name>A0A377ZCX6_KLEPO</name>
<dbReference type="EMBL" id="UGLW01000003">
    <property type="protein sequence ID" value="STU64819.1"/>
    <property type="molecule type" value="Genomic_DNA"/>
</dbReference>
<protein>
    <submittedName>
        <fullName evidence="2">ABC transporter</fullName>
    </submittedName>
</protein>
<proteinExistence type="predicted"/>
<dbReference type="Pfam" id="PF12679">
    <property type="entry name" value="ABC2_membrane_2"/>
    <property type="match status" value="1"/>
</dbReference>
<accession>A0A377ZCX6</accession>
<sequence length="89" mass="9782">MTVVGAILTSLVVAREWERGTMEALLSTEITRAELLLCKLIPYYFLGMLAMLLCMLVSVFILACPIAARCRSCLSSLVCFCSAPWGWGC</sequence>
<gene>
    <name evidence="2" type="primary">ybhS_2</name>
    <name evidence="2" type="ORF">NCTC10313_02391</name>
</gene>
<evidence type="ECO:0000313" key="3">
    <source>
        <dbReference type="Proteomes" id="UP000254487"/>
    </source>
</evidence>
<keyword evidence="1" id="KW-0472">Membrane</keyword>
<dbReference type="Proteomes" id="UP000254487">
    <property type="component" value="Unassembled WGS sequence"/>
</dbReference>
<reference evidence="2 3" key="1">
    <citation type="submission" date="2018-06" db="EMBL/GenBank/DDBJ databases">
        <authorList>
            <consortium name="Pathogen Informatics"/>
            <person name="Doyle S."/>
        </authorList>
    </citation>
    <scope>NUCLEOTIDE SEQUENCE [LARGE SCALE GENOMIC DNA]</scope>
    <source>
        <strain evidence="2 3">NCTC10313</strain>
    </source>
</reference>